<evidence type="ECO:0000313" key="2">
    <source>
        <dbReference type="Proteomes" id="UP000559027"/>
    </source>
</evidence>
<gene>
    <name evidence="1" type="ORF">D9756_000922</name>
</gene>
<protein>
    <submittedName>
        <fullName evidence="1">Uncharacterized protein</fullName>
    </submittedName>
</protein>
<reference evidence="1 2" key="1">
    <citation type="journal article" date="2020" name="ISME J.">
        <title>Uncovering the hidden diversity of litter-decomposition mechanisms in mushroom-forming fungi.</title>
        <authorList>
            <person name="Floudas D."/>
            <person name="Bentzer J."/>
            <person name="Ahren D."/>
            <person name="Johansson T."/>
            <person name="Persson P."/>
            <person name="Tunlid A."/>
        </authorList>
    </citation>
    <scope>NUCLEOTIDE SEQUENCE [LARGE SCALE GENOMIC DNA]</scope>
    <source>
        <strain evidence="1 2">CBS 146.42</strain>
    </source>
</reference>
<dbReference type="EMBL" id="JAACJO010000001">
    <property type="protein sequence ID" value="KAF5364211.1"/>
    <property type="molecule type" value="Genomic_DNA"/>
</dbReference>
<accession>A0A8H5GG78</accession>
<evidence type="ECO:0000313" key="1">
    <source>
        <dbReference type="EMBL" id="KAF5364211.1"/>
    </source>
</evidence>
<name>A0A8H5GG78_9AGAR</name>
<dbReference type="Proteomes" id="UP000559027">
    <property type="component" value="Unassembled WGS sequence"/>
</dbReference>
<organism evidence="1 2">
    <name type="scientific">Leucocoprinus leucothites</name>
    <dbReference type="NCBI Taxonomy" id="201217"/>
    <lineage>
        <taxon>Eukaryota</taxon>
        <taxon>Fungi</taxon>
        <taxon>Dikarya</taxon>
        <taxon>Basidiomycota</taxon>
        <taxon>Agaricomycotina</taxon>
        <taxon>Agaricomycetes</taxon>
        <taxon>Agaricomycetidae</taxon>
        <taxon>Agaricales</taxon>
        <taxon>Agaricineae</taxon>
        <taxon>Agaricaceae</taxon>
        <taxon>Leucocoprinus</taxon>
    </lineage>
</organism>
<dbReference type="AlphaFoldDB" id="A0A8H5GG78"/>
<sequence length="187" mass="20709">MRHAMSRLALVVTECLYRRLGHVAITLDELHLWGTLKAYNVLNTGEVLYYLTLSKLQASDLPDSAGMGSGLKGALMPLVGIKEPGQLESLVFHVSPSCPVALSGMPIILGQWSVEQKARFDGLIEGSLRVGVKGGNPFSSWYRPELIDSEFPSEADSMLRHIIDMPLAAEYRLYVQPNTIQWKRAAR</sequence>
<keyword evidence="2" id="KW-1185">Reference proteome</keyword>
<comment type="caution">
    <text evidence="1">The sequence shown here is derived from an EMBL/GenBank/DDBJ whole genome shotgun (WGS) entry which is preliminary data.</text>
</comment>
<proteinExistence type="predicted"/>